<dbReference type="Proteomes" id="UP000186868">
    <property type="component" value="Unassembled WGS sequence"/>
</dbReference>
<keyword evidence="2" id="KW-1133">Transmembrane helix</keyword>
<evidence type="ECO:0000256" key="2">
    <source>
        <dbReference type="SAM" id="Phobius"/>
    </source>
</evidence>
<dbReference type="OrthoDB" id="9797391at2"/>
<feature type="transmembrane region" description="Helical" evidence="2">
    <location>
        <begin position="314"/>
        <end position="334"/>
    </location>
</feature>
<dbReference type="InterPro" id="IPR029044">
    <property type="entry name" value="Nucleotide-diphossugar_trans"/>
</dbReference>
<dbReference type="InterPro" id="IPR050256">
    <property type="entry name" value="Glycosyltransferase_2"/>
</dbReference>
<evidence type="ECO:0000256" key="1">
    <source>
        <dbReference type="SAM" id="MobiDB-lite"/>
    </source>
</evidence>
<feature type="region of interest" description="Disordered" evidence="1">
    <location>
        <begin position="400"/>
        <end position="426"/>
    </location>
</feature>
<keyword evidence="3" id="KW-0808">Transferase</keyword>
<dbReference type="Gene3D" id="3.90.550.10">
    <property type="entry name" value="Spore Coat Polysaccharide Biosynthesis Protein SpsA, Chain A"/>
    <property type="match status" value="1"/>
</dbReference>
<gene>
    <name evidence="3" type="ORF">NIES593_21455</name>
</gene>
<feature type="transmembrane region" description="Helical" evidence="2">
    <location>
        <begin position="341"/>
        <end position="360"/>
    </location>
</feature>
<sequence>MILLVEIILLAIALGLSIPCAFLGLECLAALLSDRAQRSTLKTDLADPGNSAAPDVKTAVLVPAHNEAASIEKTLETLLPQVAAPESIVVIADNCTDDTAAIARQYGVTVIERQDSQRWGKGYALDYGLQHLEVNPPEIVILVDADCSVAQGTIGRIARLAKFSNRPIQATYLMEQPANPGSKDIISTLAVTVKNLVRPYGLLRLGFPCLLTGSGMAFPWQVIRLVSLANSKATDDIQLGIDLALAGHPPLYCPQGQVMGRLMGQASAKRQRSRWEHVHLETLLTQTPRLIRAAIAQRRYELLALTLELCIPPLSLLVMLWLAATGSALLAAFLGASWLPLFILGVAGLIIAASILGAWAKFSWAEIPATALLAMPFYLLWKIPLYFAFLVRPQTMWRKTERDPEPDKAQTDERAIVNTGSHYSKS</sequence>
<dbReference type="PANTHER" id="PTHR48090">
    <property type="entry name" value="UNDECAPRENYL-PHOSPHATE 4-DEOXY-4-FORMAMIDO-L-ARABINOSE TRANSFERASE-RELATED"/>
    <property type="match status" value="1"/>
</dbReference>
<dbReference type="GO" id="GO:0016740">
    <property type="term" value="F:transferase activity"/>
    <property type="evidence" value="ECO:0007669"/>
    <property type="project" value="UniProtKB-KW"/>
</dbReference>
<keyword evidence="2" id="KW-0812">Transmembrane</keyword>
<dbReference type="RefSeq" id="WP_073601534.1">
    <property type="nucleotide sequence ID" value="NZ_MRCB01000044.1"/>
</dbReference>
<evidence type="ECO:0000313" key="3">
    <source>
        <dbReference type="EMBL" id="OKH18973.1"/>
    </source>
</evidence>
<dbReference type="SUPFAM" id="SSF53448">
    <property type="entry name" value="Nucleotide-diphospho-sugar transferases"/>
    <property type="match status" value="1"/>
</dbReference>
<keyword evidence="2" id="KW-0472">Membrane</keyword>
<reference evidence="3 4" key="1">
    <citation type="submission" date="2016-11" db="EMBL/GenBank/DDBJ databases">
        <title>Draft Genome Sequences of Nine Cyanobacterial Strains from Diverse Habitats.</title>
        <authorList>
            <person name="Zhu T."/>
            <person name="Hou S."/>
            <person name="Lu X."/>
            <person name="Hess W.R."/>
        </authorList>
    </citation>
    <scope>NUCLEOTIDE SEQUENCE [LARGE SCALE GENOMIC DNA]</scope>
    <source>
        <strain evidence="3 4">NIES-593</strain>
    </source>
</reference>
<dbReference type="PANTHER" id="PTHR48090:SF6">
    <property type="entry name" value="SLR5056 PROTEIN"/>
    <property type="match status" value="1"/>
</dbReference>
<accession>A0A1U7H805</accession>
<dbReference type="EMBL" id="MRCB01000044">
    <property type="protein sequence ID" value="OKH18973.1"/>
    <property type="molecule type" value="Genomic_DNA"/>
</dbReference>
<feature type="compositionally biased region" description="Basic and acidic residues" evidence="1">
    <location>
        <begin position="400"/>
        <end position="415"/>
    </location>
</feature>
<keyword evidence="4" id="KW-1185">Reference proteome</keyword>
<dbReference type="Pfam" id="PF13641">
    <property type="entry name" value="Glyco_tranf_2_3"/>
    <property type="match status" value="1"/>
</dbReference>
<dbReference type="CDD" id="cd06438">
    <property type="entry name" value="EpsO_like"/>
    <property type="match status" value="1"/>
</dbReference>
<evidence type="ECO:0000313" key="4">
    <source>
        <dbReference type="Proteomes" id="UP000186868"/>
    </source>
</evidence>
<dbReference type="STRING" id="1921803.NIES593_21455"/>
<organism evidence="3 4">
    <name type="scientific">Hydrococcus rivularis NIES-593</name>
    <dbReference type="NCBI Taxonomy" id="1921803"/>
    <lineage>
        <taxon>Bacteria</taxon>
        <taxon>Bacillati</taxon>
        <taxon>Cyanobacteriota</taxon>
        <taxon>Cyanophyceae</taxon>
        <taxon>Pleurocapsales</taxon>
        <taxon>Hydrococcaceae</taxon>
        <taxon>Hydrococcus</taxon>
    </lineage>
</organism>
<name>A0A1U7H805_9CYAN</name>
<proteinExistence type="predicted"/>
<dbReference type="AlphaFoldDB" id="A0A1U7H805"/>
<comment type="caution">
    <text evidence="3">The sequence shown here is derived from an EMBL/GenBank/DDBJ whole genome shotgun (WGS) entry which is preliminary data.</text>
</comment>
<protein>
    <submittedName>
        <fullName evidence="3">Glycosyl transferase</fullName>
    </submittedName>
</protein>
<feature type="transmembrane region" description="Helical" evidence="2">
    <location>
        <begin position="372"/>
        <end position="391"/>
    </location>
</feature>